<evidence type="ECO:0000256" key="12">
    <source>
        <dbReference type="SAM" id="SignalP"/>
    </source>
</evidence>
<dbReference type="GO" id="GO:0043171">
    <property type="term" value="P:peptide catabolic process"/>
    <property type="evidence" value="ECO:0007669"/>
    <property type="project" value="TreeGrafter"/>
</dbReference>
<keyword evidence="9" id="KW-0378">Hydrolase</keyword>
<evidence type="ECO:0000256" key="1">
    <source>
        <dbReference type="ARBA" id="ARBA00000098"/>
    </source>
</evidence>
<gene>
    <name evidence="15" type="ORF">CLV55_10180</name>
</gene>
<dbReference type="InterPro" id="IPR042097">
    <property type="entry name" value="Aminopeptidase_N-like_N_sf"/>
</dbReference>
<dbReference type="InterPro" id="IPR016024">
    <property type="entry name" value="ARM-type_fold"/>
</dbReference>
<dbReference type="Pfam" id="PF17900">
    <property type="entry name" value="Peptidase_M1_N"/>
    <property type="match status" value="1"/>
</dbReference>
<keyword evidence="7" id="KW-0645">Protease</keyword>
<feature type="domain" description="Aminopeptidase N-like N-terminal" evidence="14">
    <location>
        <begin position="39"/>
        <end position="208"/>
    </location>
</feature>
<protein>
    <recommendedName>
        <fullName evidence="5">Aminopeptidase N</fullName>
        <ecNumber evidence="4">3.4.11.2</ecNumber>
    </recommendedName>
</protein>
<evidence type="ECO:0000313" key="15">
    <source>
        <dbReference type="EMBL" id="RAR75385.1"/>
    </source>
</evidence>
<feature type="domain" description="Peptidase M1 membrane alanine aminopeptidase" evidence="13">
    <location>
        <begin position="244"/>
        <end position="447"/>
    </location>
</feature>
<comment type="caution">
    <text evidence="15">The sequence shown here is derived from an EMBL/GenBank/DDBJ whole genome shotgun (WGS) entry which is preliminary data.</text>
</comment>
<proteinExistence type="inferred from homology"/>
<dbReference type="GO" id="GO:0008270">
    <property type="term" value="F:zinc ion binding"/>
    <property type="evidence" value="ECO:0007669"/>
    <property type="project" value="InterPro"/>
</dbReference>
<keyword evidence="10" id="KW-0862">Zinc</keyword>
<keyword evidence="16" id="KW-1185">Reference proteome</keyword>
<dbReference type="PRINTS" id="PR00756">
    <property type="entry name" value="ALADIPTASE"/>
</dbReference>
<dbReference type="EC" id="3.4.11.2" evidence="4"/>
<dbReference type="GO" id="GO:0016285">
    <property type="term" value="F:alanyl aminopeptidase activity"/>
    <property type="evidence" value="ECO:0007669"/>
    <property type="project" value="UniProtKB-EC"/>
</dbReference>
<dbReference type="CDD" id="cd09603">
    <property type="entry name" value="M1_APN_like"/>
    <property type="match status" value="1"/>
</dbReference>
<dbReference type="GO" id="GO:0005615">
    <property type="term" value="C:extracellular space"/>
    <property type="evidence" value="ECO:0007669"/>
    <property type="project" value="TreeGrafter"/>
</dbReference>
<dbReference type="Proteomes" id="UP000248840">
    <property type="component" value="Unassembled WGS sequence"/>
</dbReference>
<evidence type="ECO:0000256" key="7">
    <source>
        <dbReference type="ARBA" id="ARBA00022670"/>
    </source>
</evidence>
<dbReference type="InterPro" id="IPR001930">
    <property type="entry name" value="Peptidase_M1"/>
</dbReference>
<dbReference type="InterPro" id="IPR045357">
    <property type="entry name" value="Aminopeptidase_N-like_N"/>
</dbReference>
<evidence type="ECO:0000256" key="11">
    <source>
        <dbReference type="ARBA" id="ARBA00023049"/>
    </source>
</evidence>
<comment type="cofactor">
    <cofactor evidence="2">
        <name>Zn(2+)</name>
        <dbReference type="ChEBI" id="CHEBI:29105"/>
    </cofactor>
</comment>
<dbReference type="SUPFAM" id="SSF63737">
    <property type="entry name" value="Leukotriene A4 hydrolase N-terminal domain"/>
    <property type="match status" value="1"/>
</dbReference>
<keyword evidence="11" id="KW-0482">Metalloprotease</keyword>
<accession>A0A328YRH0</accession>
<organism evidence="15 16">
    <name type="scientific">Flavobacterium aciduliphilum</name>
    <dbReference type="NCBI Taxonomy" id="1101402"/>
    <lineage>
        <taxon>Bacteria</taxon>
        <taxon>Pseudomonadati</taxon>
        <taxon>Bacteroidota</taxon>
        <taxon>Flavobacteriia</taxon>
        <taxon>Flavobacteriales</taxon>
        <taxon>Flavobacteriaceae</taxon>
        <taxon>Flavobacterium</taxon>
    </lineage>
</organism>
<evidence type="ECO:0000256" key="2">
    <source>
        <dbReference type="ARBA" id="ARBA00001947"/>
    </source>
</evidence>
<dbReference type="InterPro" id="IPR027268">
    <property type="entry name" value="Peptidase_M4/M1_CTD_sf"/>
</dbReference>
<dbReference type="PANTHER" id="PTHR11533">
    <property type="entry name" value="PROTEASE M1 ZINC METALLOPROTEASE"/>
    <property type="match status" value="1"/>
</dbReference>
<dbReference type="Gene3D" id="1.10.390.10">
    <property type="entry name" value="Neutral Protease Domain 2"/>
    <property type="match status" value="1"/>
</dbReference>
<feature type="signal peptide" evidence="12">
    <location>
        <begin position="1"/>
        <end position="24"/>
    </location>
</feature>
<dbReference type="EMBL" id="QLSZ01000001">
    <property type="protein sequence ID" value="RAR75385.1"/>
    <property type="molecule type" value="Genomic_DNA"/>
</dbReference>
<evidence type="ECO:0000256" key="3">
    <source>
        <dbReference type="ARBA" id="ARBA00010136"/>
    </source>
</evidence>
<dbReference type="GO" id="GO:0005737">
    <property type="term" value="C:cytoplasm"/>
    <property type="evidence" value="ECO:0007669"/>
    <property type="project" value="TreeGrafter"/>
</dbReference>
<evidence type="ECO:0000256" key="6">
    <source>
        <dbReference type="ARBA" id="ARBA00022438"/>
    </source>
</evidence>
<evidence type="ECO:0000256" key="9">
    <source>
        <dbReference type="ARBA" id="ARBA00022801"/>
    </source>
</evidence>
<feature type="chain" id="PRO_5016308401" description="Aminopeptidase N" evidence="12">
    <location>
        <begin position="25"/>
        <end position="719"/>
    </location>
</feature>
<keyword evidence="12" id="KW-0732">Signal</keyword>
<dbReference type="Pfam" id="PF01433">
    <property type="entry name" value="Peptidase_M1"/>
    <property type="match status" value="1"/>
</dbReference>
<dbReference type="GO" id="GO:0042277">
    <property type="term" value="F:peptide binding"/>
    <property type="evidence" value="ECO:0007669"/>
    <property type="project" value="TreeGrafter"/>
</dbReference>
<evidence type="ECO:0000313" key="16">
    <source>
        <dbReference type="Proteomes" id="UP000248840"/>
    </source>
</evidence>
<keyword evidence="6 15" id="KW-0031">Aminopeptidase</keyword>
<evidence type="ECO:0000256" key="4">
    <source>
        <dbReference type="ARBA" id="ARBA00012564"/>
    </source>
</evidence>
<evidence type="ECO:0000259" key="13">
    <source>
        <dbReference type="Pfam" id="PF01433"/>
    </source>
</evidence>
<comment type="similarity">
    <text evidence="3">Belongs to the peptidase M1 family.</text>
</comment>
<evidence type="ECO:0000256" key="8">
    <source>
        <dbReference type="ARBA" id="ARBA00022723"/>
    </source>
</evidence>
<dbReference type="GO" id="GO:0006508">
    <property type="term" value="P:proteolysis"/>
    <property type="evidence" value="ECO:0007669"/>
    <property type="project" value="UniProtKB-KW"/>
</dbReference>
<dbReference type="SUPFAM" id="SSF55486">
    <property type="entry name" value="Metalloproteases ('zincins'), catalytic domain"/>
    <property type="match status" value="1"/>
</dbReference>
<dbReference type="PANTHER" id="PTHR11533:SF174">
    <property type="entry name" value="PUROMYCIN-SENSITIVE AMINOPEPTIDASE-RELATED"/>
    <property type="match status" value="1"/>
</dbReference>
<dbReference type="Gene3D" id="2.60.40.1730">
    <property type="entry name" value="tricorn interacting facor f3 domain"/>
    <property type="match status" value="1"/>
</dbReference>
<dbReference type="AlphaFoldDB" id="A0A328YRH0"/>
<dbReference type="GO" id="GO:0070006">
    <property type="term" value="F:metalloaminopeptidase activity"/>
    <property type="evidence" value="ECO:0007669"/>
    <property type="project" value="TreeGrafter"/>
</dbReference>
<sequence>MYVCVLIYDMKKLVFLLLPCIALAQQLKQVDFISCNAILTPQLEARALTGKVIYTFHVKKDIDSIRIDAKNMTFSEVLVNNKNVLYKNNGKQIVLFQGYKKGKNTVTLVYKAQPKQTLYYTGKEESLQIWTQGQGKYSSHWFPSFDDMNEKVLFNITIKLDCTKEYARKFEVVSNGVLKEKKQEINLSTKENYSVFSFEMQHPMASYLLMLAIGNFKYKTEQSATGITLENYFQPKDSAKYDFTFKDSKTIFDFLEKEIGVPYPWQVYRQIPIKDFLYAGMENTSSTLFDQDFVVDESGWNDRNYCNVNAHELAHQWFGDMITAQSGTHHWLQEGFATYYALLAERALFGEDYFYYALYRNSLLLRKEAKTDTIPILSDKASSYSYYQKGAWALHDIRETIGADNFRKVIQNYLKKYQFKNVQTKDFLDEVLAVVPNFDAQKFQKEWLESYQFPSQRAQDLLLKSDFIKKLFEIQEKKNLNLLSKFHFFQDILQSDASYFLKKEIINQLKNVPFDQKESLVMLAMRSNSIEIRQTVAKTITSIQMSFKNEYETLLEDKSYDTQKEAFLNLWKSFPDSRATYLDKAKNWQGKNDKELRILFLVLFLDYYKKDKDFPMYQYYFKELKSYTGPDYESIVRENAIENILYITPYDRDVLKNLVMGTVHHKWQFVKFSKDTIRTLLKKAEYVSLFTKILPELQADEKEQLNKLLLELSTNTLKN</sequence>
<dbReference type="GO" id="GO:0016020">
    <property type="term" value="C:membrane"/>
    <property type="evidence" value="ECO:0007669"/>
    <property type="project" value="TreeGrafter"/>
</dbReference>
<dbReference type="InterPro" id="IPR050344">
    <property type="entry name" value="Peptidase_M1_aminopeptidases"/>
</dbReference>
<dbReference type="SUPFAM" id="SSF48371">
    <property type="entry name" value="ARM repeat"/>
    <property type="match status" value="1"/>
</dbReference>
<comment type="catalytic activity">
    <reaction evidence="1">
        <text>Release of an N-terminal amino acid, Xaa-|-Yaa- from a peptide, amide or arylamide. Xaa is preferably Ala, but may be most amino acids including Pro (slow action). When a terminal hydrophobic residue is followed by a prolyl residue, the two may be released as an intact Xaa-Pro dipeptide.</text>
        <dbReference type="EC" id="3.4.11.2"/>
    </reaction>
</comment>
<dbReference type="InterPro" id="IPR014782">
    <property type="entry name" value="Peptidase_M1_dom"/>
</dbReference>
<evidence type="ECO:0000256" key="5">
    <source>
        <dbReference type="ARBA" id="ARBA00015611"/>
    </source>
</evidence>
<evidence type="ECO:0000259" key="14">
    <source>
        <dbReference type="Pfam" id="PF17900"/>
    </source>
</evidence>
<name>A0A328YRH0_9FLAO</name>
<evidence type="ECO:0000256" key="10">
    <source>
        <dbReference type="ARBA" id="ARBA00022833"/>
    </source>
</evidence>
<reference evidence="15 16" key="1">
    <citation type="submission" date="2018-06" db="EMBL/GenBank/DDBJ databases">
        <title>Genomic Encyclopedia of Archaeal and Bacterial Type Strains, Phase II (KMG-II): from individual species to whole genera.</title>
        <authorList>
            <person name="Goeker M."/>
        </authorList>
    </citation>
    <scope>NUCLEOTIDE SEQUENCE [LARGE SCALE GENOMIC DNA]</scope>
    <source>
        <strain evidence="15 16">DSM 25663</strain>
    </source>
</reference>
<keyword evidence="8" id="KW-0479">Metal-binding</keyword>